<organism evidence="3 4">
    <name type="scientific">Dendrobium nobile</name>
    <name type="common">Orchid</name>
    <dbReference type="NCBI Taxonomy" id="94219"/>
    <lineage>
        <taxon>Eukaryota</taxon>
        <taxon>Viridiplantae</taxon>
        <taxon>Streptophyta</taxon>
        <taxon>Embryophyta</taxon>
        <taxon>Tracheophyta</taxon>
        <taxon>Spermatophyta</taxon>
        <taxon>Magnoliopsida</taxon>
        <taxon>Liliopsida</taxon>
        <taxon>Asparagales</taxon>
        <taxon>Orchidaceae</taxon>
        <taxon>Epidendroideae</taxon>
        <taxon>Malaxideae</taxon>
        <taxon>Dendrobiinae</taxon>
        <taxon>Dendrobium</taxon>
    </lineage>
</organism>
<proteinExistence type="predicted"/>
<name>A0A8T3B7V2_DENNO</name>
<keyword evidence="1" id="KW-1133">Transmembrane helix</keyword>
<sequence>MWRHSYKLMYILTVKRVNSKANRLRRKCISILFLSTFISMFLRYLCFNYFVVVGGCLQATKTEMRRRQKLIPALLILFLCYSELKKKLFFRQKTPKTFRDASE</sequence>
<dbReference type="Proteomes" id="UP000829196">
    <property type="component" value="Unassembled WGS sequence"/>
</dbReference>
<dbReference type="EMBL" id="JAGYWB010000010">
    <property type="protein sequence ID" value="KAI0507015.1"/>
    <property type="molecule type" value="Genomic_DNA"/>
</dbReference>
<evidence type="ECO:0000313" key="4">
    <source>
        <dbReference type="Proteomes" id="UP000829196"/>
    </source>
</evidence>
<dbReference type="AlphaFoldDB" id="A0A8T3B7V2"/>
<keyword evidence="1" id="KW-0812">Transmembrane</keyword>
<evidence type="ECO:0000313" key="3">
    <source>
        <dbReference type="EMBL" id="KAI0507015.1"/>
    </source>
</evidence>
<keyword evidence="4" id="KW-1185">Reference proteome</keyword>
<dbReference type="EMBL" id="JAGYWB010000010">
    <property type="protein sequence ID" value="KAI0507013.1"/>
    <property type="molecule type" value="Genomic_DNA"/>
</dbReference>
<feature type="transmembrane region" description="Helical" evidence="1">
    <location>
        <begin position="28"/>
        <end position="50"/>
    </location>
</feature>
<protein>
    <submittedName>
        <fullName evidence="3">Uncharacterized protein</fullName>
    </submittedName>
</protein>
<gene>
    <name evidence="2" type="ORF">KFK09_013131</name>
    <name evidence="3" type="ORF">KFK09_013133</name>
</gene>
<reference evidence="3" key="1">
    <citation type="journal article" date="2022" name="Front. Genet.">
        <title>Chromosome-Scale Assembly of the Dendrobium nobile Genome Provides Insights Into the Molecular Mechanism of the Biosynthesis of the Medicinal Active Ingredient of Dendrobium.</title>
        <authorList>
            <person name="Xu Q."/>
            <person name="Niu S.-C."/>
            <person name="Li K.-L."/>
            <person name="Zheng P.-J."/>
            <person name="Zhang X.-J."/>
            <person name="Jia Y."/>
            <person name="Liu Y."/>
            <person name="Niu Y.-X."/>
            <person name="Yu L.-H."/>
            <person name="Chen D.-F."/>
            <person name="Zhang G.-Q."/>
        </authorList>
    </citation>
    <scope>NUCLEOTIDE SEQUENCE</scope>
    <source>
        <tissue evidence="3">Leaf</tissue>
    </source>
</reference>
<evidence type="ECO:0000256" key="1">
    <source>
        <dbReference type="SAM" id="Phobius"/>
    </source>
</evidence>
<evidence type="ECO:0000313" key="2">
    <source>
        <dbReference type="EMBL" id="KAI0507013.1"/>
    </source>
</evidence>
<keyword evidence="1" id="KW-0472">Membrane</keyword>
<comment type="caution">
    <text evidence="3">The sequence shown here is derived from an EMBL/GenBank/DDBJ whole genome shotgun (WGS) entry which is preliminary data.</text>
</comment>
<accession>A0A8T3B7V2</accession>